<dbReference type="Gramene" id="PUZ45512">
    <property type="protein sequence ID" value="PUZ45512"/>
    <property type="gene ID" value="GQ55_8G230000"/>
</dbReference>
<dbReference type="GO" id="GO:0005634">
    <property type="term" value="C:nucleus"/>
    <property type="evidence" value="ECO:0007669"/>
    <property type="project" value="TreeGrafter"/>
</dbReference>
<accession>A0A2T7CQB3</accession>
<reference evidence="2 3" key="1">
    <citation type="submission" date="2018-04" db="EMBL/GenBank/DDBJ databases">
        <title>WGS assembly of Panicum hallii var. hallii HAL2.</title>
        <authorList>
            <person name="Lovell J."/>
            <person name="Jenkins J."/>
            <person name="Lowry D."/>
            <person name="Mamidi S."/>
            <person name="Sreedasyam A."/>
            <person name="Weng X."/>
            <person name="Barry K."/>
            <person name="Bonette J."/>
            <person name="Campitelli B."/>
            <person name="Daum C."/>
            <person name="Gordon S."/>
            <person name="Gould B."/>
            <person name="Lipzen A."/>
            <person name="MacQueen A."/>
            <person name="Palacio-Mejia J."/>
            <person name="Plott C."/>
            <person name="Shakirov E."/>
            <person name="Shu S."/>
            <person name="Yoshinaga Y."/>
            <person name="Zane M."/>
            <person name="Rokhsar D."/>
            <person name="Grimwood J."/>
            <person name="Schmutz J."/>
            <person name="Juenger T."/>
        </authorList>
    </citation>
    <scope>NUCLEOTIDE SEQUENCE [LARGE SCALE GENOMIC DNA]</scope>
    <source>
        <strain evidence="3">cv. HAL2</strain>
    </source>
</reference>
<dbReference type="InterPro" id="IPR006511">
    <property type="entry name" value="SHI_C"/>
</dbReference>
<evidence type="ECO:0000313" key="3">
    <source>
        <dbReference type="Proteomes" id="UP000244336"/>
    </source>
</evidence>
<proteinExistence type="predicted"/>
<dbReference type="AlphaFoldDB" id="A0A2T7CQB3"/>
<dbReference type="GO" id="GO:0003700">
    <property type="term" value="F:DNA-binding transcription factor activity"/>
    <property type="evidence" value="ECO:0007669"/>
    <property type="project" value="InterPro"/>
</dbReference>
<sequence length="106" mass="11168">MFIEDGEGEYAYQTMVTIKGHLFKGFLHDQGPDDGRHAATSKEDSTAGVPNISEFHLGAASASGSGGSGTVREGGSSMVPTELYGSRDREQHHILGGSVQLHPIVV</sequence>
<protein>
    <submittedName>
        <fullName evidence="2">Uncharacterized protein</fullName>
    </submittedName>
</protein>
<dbReference type="PANTHER" id="PTHR31604">
    <property type="entry name" value="PROTEIN LATERAL ROOT PRIMORDIUM 1"/>
    <property type="match status" value="1"/>
</dbReference>
<evidence type="ECO:0000313" key="2">
    <source>
        <dbReference type="EMBL" id="PUZ45512.1"/>
    </source>
</evidence>
<dbReference type="GO" id="GO:0045893">
    <property type="term" value="P:positive regulation of DNA-templated transcription"/>
    <property type="evidence" value="ECO:0007669"/>
    <property type="project" value="TreeGrafter"/>
</dbReference>
<dbReference type="NCBIfam" id="TIGR01624">
    <property type="entry name" value="LRP1_Cterm"/>
    <property type="match status" value="1"/>
</dbReference>
<feature type="region of interest" description="Disordered" evidence="1">
    <location>
        <begin position="27"/>
        <end position="97"/>
    </location>
</feature>
<gene>
    <name evidence="2" type="ORF">GQ55_8G230000</name>
</gene>
<dbReference type="OrthoDB" id="910145at2759"/>
<dbReference type="GO" id="GO:0003677">
    <property type="term" value="F:DNA binding"/>
    <property type="evidence" value="ECO:0007669"/>
    <property type="project" value="TreeGrafter"/>
</dbReference>
<dbReference type="PANTHER" id="PTHR31604:SF30">
    <property type="entry name" value="PROTEIN LATERAL ROOT PRIMORDIUM 1"/>
    <property type="match status" value="1"/>
</dbReference>
<evidence type="ECO:0000256" key="1">
    <source>
        <dbReference type="SAM" id="MobiDB-lite"/>
    </source>
</evidence>
<keyword evidence="3" id="KW-1185">Reference proteome</keyword>
<dbReference type="Pfam" id="PF05142">
    <property type="entry name" value="DUF702"/>
    <property type="match status" value="1"/>
</dbReference>
<dbReference type="EMBL" id="CM009756">
    <property type="protein sequence ID" value="PUZ45512.1"/>
    <property type="molecule type" value="Genomic_DNA"/>
</dbReference>
<name>A0A2T7CQB3_9POAL</name>
<feature type="compositionally biased region" description="Basic and acidic residues" evidence="1">
    <location>
        <begin position="27"/>
        <end position="45"/>
    </location>
</feature>
<organism evidence="2 3">
    <name type="scientific">Panicum hallii var. hallii</name>
    <dbReference type="NCBI Taxonomy" id="1504633"/>
    <lineage>
        <taxon>Eukaryota</taxon>
        <taxon>Viridiplantae</taxon>
        <taxon>Streptophyta</taxon>
        <taxon>Embryophyta</taxon>
        <taxon>Tracheophyta</taxon>
        <taxon>Spermatophyta</taxon>
        <taxon>Magnoliopsida</taxon>
        <taxon>Liliopsida</taxon>
        <taxon>Poales</taxon>
        <taxon>Poaceae</taxon>
        <taxon>PACMAD clade</taxon>
        <taxon>Panicoideae</taxon>
        <taxon>Panicodae</taxon>
        <taxon>Paniceae</taxon>
        <taxon>Panicinae</taxon>
        <taxon>Panicum</taxon>
        <taxon>Panicum sect. Panicum</taxon>
    </lineage>
</organism>
<dbReference type="Proteomes" id="UP000244336">
    <property type="component" value="Chromosome 8"/>
</dbReference>
<dbReference type="STRING" id="1504633.A0A2T7CQB3"/>
<dbReference type="InterPro" id="IPR007818">
    <property type="entry name" value="SHI"/>
</dbReference>